<feature type="domain" description="S1 motif" evidence="9">
    <location>
        <begin position="644"/>
        <end position="724"/>
    </location>
</feature>
<dbReference type="InterPro" id="IPR001900">
    <property type="entry name" value="RNase_II/R"/>
</dbReference>
<evidence type="ECO:0000256" key="4">
    <source>
        <dbReference type="ARBA" id="ARBA00022722"/>
    </source>
</evidence>
<keyword evidence="7 8" id="KW-0694">RNA-binding</keyword>
<dbReference type="HAMAP" id="MF_01895">
    <property type="entry name" value="RNase_R"/>
    <property type="match status" value="1"/>
</dbReference>
<dbReference type="SMART" id="SM00316">
    <property type="entry name" value="S1"/>
    <property type="match status" value="1"/>
</dbReference>
<keyword evidence="3 8" id="KW-0963">Cytoplasm</keyword>
<dbReference type="EC" id="3.1.13.1" evidence="8"/>
<evidence type="ECO:0000256" key="1">
    <source>
        <dbReference type="ARBA" id="ARBA00001849"/>
    </source>
</evidence>
<dbReference type="PANTHER" id="PTHR23355:SF9">
    <property type="entry name" value="DIS3-LIKE EXONUCLEASE 2"/>
    <property type="match status" value="1"/>
</dbReference>
<keyword evidence="4 8" id="KW-0540">Nuclease</keyword>
<organism evidence="10 11">
    <name type="scientific">Candidatus Ishikawaella capsulata Mpkobe</name>
    <dbReference type="NCBI Taxonomy" id="476281"/>
    <lineage>
        <taxon>Bacteria</taxon>
        <taxon>Pseudomonadati</taxon>
        <taxon>Pseudomonadota</taxon>
        <taxon>Gammaproteobacteria</taxon>
        <taxon>Enterobacterales</taxon>
        <taxon>Enterobacteriaceae</taxon>
        <taxon>Candidatus Ishikawella</taxon>
    </lineage>
</organism>
<comment type="subunit">
    <text evidence="8">Monomer.</text>
</comment>
<accession>C5WCH9</accession>
<dbReference type="PROSITE" id="PS01175">
    <property type="entry name" value="RIBONUCLEASE_II"/>
    <property type="match status" value="1"/>
</dbReference>
<evidence type="ECO:0000256" key="8">
    <source>
        <dbReference type="HAMAP-Rule" id="MF_01895"/>
    </source>
</evidence>
<comment type="similarity">
    <text evidence="8">Belongs to the RNR ribonuclease family. RNase R subfamily.</text>
</comment>
<dbReference type="Gene3D" id="2.40.50.140">
    <property type="entry name" value="Nucleic acid-binding proteins"/>
    <property type="match status" value="2"/>
</dbReference>
<dbReference type="GO" id="GO:0003723">
    <property type="term" value="F:RNA binding"/>
    <property type="evidence" value="ECO:0007669"/>
    <property type="project" value="UniProtKB-UniRule"/>
</dbReference>
<dbReference type="InterPro" id="IPR012340">
    <property type="entry name" value="NA-bd_OB-fold"/>
</dbReference>
<dbReference type="InterPro" id="IPR011805">
    <property type="entry name" value="RNase_R"/>
</dbReference>
<proteinExistence type="inferred from homology"/>
<evidence type="ECO:0000256" key="7">
    <source>
        <dbReference type="ARBA" id="ARBA00022884"/>
    </source>
</evidence>
<dbReference type="GO" id="GO:0006402">
    <property type="term" value="P:mRNA catabolic process"/>
    <property type="evidence" value="ECO:0007669"/>
    <property type="project" value="TreeGrafter"/>
</dbReference>
<comment type="catalytic activity">
    <reaction evidence="1 8">
        <text>Exonucleolytic cleavage in the 3'- to 5'-direction to yield nucleoside 5'-phosphates.</text>
        <dbReference type="EC" id="3.1.13.1"/>
    </reaction>
</comment>
<comment type="subcellular location">
    <subcellularLocation>
        <location evidence="2 8">Cytoplasm</location>
    </subcellularLocation>
</comment>
<dbReference type="RefSeq" id="WP_052456804.1">
    <property type="nucleotide sequence ID" value="NZ_AP010872.1"/>
</dbReference>
<dbReference type="OrthoDB" id="9764149at2"/>
<evidence type="ECO:0000256" key="3">
    <source>
        <dbReference type="ARBA" id="ARBA00022490"/>
    </source>
</evidence>
<dbReference type="STRING" id="476281.ICMP_174"/>
<dbReference type="Proteomes" id="UP000061704">
    <property type="component" value="Chromosome"/>
</dbReference>
<keyword evidence="5 8" id="KW-0378">Hydrolase</keyword>
<dbReference type="PROSITE" id="PS50126">
    <property type="entry name" value="S1"/>
    <property type="match status" value="1"/>
</dbReference>
<dbReference type="InterPro" id="IPR004476">
    <property type="entry name" value="RNase_II/RNase_R"/>
</dbReference>
<evidence type="ECO:0000256" key="5">
    <source>
        <dbReference type="ARBA" id="ARBA00022801"/>
    </source>
</evidence>
<comment type="function">
    <text evidence="8">3'-5' exoribonuclease that releases 5'-nucleoside monophosphates and is involved in maturation of structured RNAs.</text>
</comment>
<dbReference type="PANTHER" id="PTHR23355">
    <property type="entry name" value="RIBONUCLEASE"/>
    <property type="match status" value="1"/>
</dbReference>
<dbReference type="GO" id="GO:0005829">
    <property type="term" value="C:cytosol"/>
    <property type="evidence" value="ECO:0007669"/>
    <property type="project" value="UniProtKB-ARBA"/>
</dbReference>
<dbReference type="SUPFAM" id="SSF50249">
    <property type="entry name" value="Nucleic acid-binding proteins"/>
    <property type="match status" value="4"/>
</dbReference>
<evidence type="ECO:0000259" key="9">
    <source>
        <dbReference type="PROSITE" id="PS50126"/>
    </source>
</evidence>
<dbReference type="SMART" id="SM00955">
    <property type="entry name" value="RNB"/>
    <property type="match status" value="1"/>
</dbReference>
<gene>
    <name evidence="8 10" type="primary">rnr</name>
    <name evidence="10" type="ORF">ICMP_174</name>
</gene>
<name>C5WCH9_9ENTR</name>
<keyword evidence="11" id="KW-1185">Reference proteome</keyword>
<dbReference type="InterPro" id="IPR040476">
    <property type="entry name" value="CSD2"/>
</dbReference>
<dbReference type="AlphaFoldDB" id="C5WCH9"/>
<dbReference type="Pfam" id="PF08206">
    <property type="entry name" value="OB_RNB"/>
    <property type="match status" value="1"/>
</dbReference>
<dbReference type="InterPro" id="IPR011129">
    <property type="entry name" value="CSD"/>
</dbReference>
<dbReference type="NCBIfam" id="TIGR02063">
    <property type="entry name" value="RNase_R"/>
    <property type="match status" value="1"/>
</dbReference>
<dbReference type="InterPro" id="IPR003029">
    <property type="entry name" value="S1_domain"/>
</dbReference>
<dbReference type="InterPro" id="IPR013223">
    <property type="entry name" value="RNase_B_OB_dom"/>
</dbReference>
<sequence>MLKDSFQKIEFRKYGNILPTRDLIINYLKKRRKPARGYDLAKKFDIHQKDKLEALYSLLYAMEIDGQLVSNSRHYYSVIDTPNLIKGQVIGHKDGYGFLKVEGSKYDFYLSVEQMKKCIQGDVIIAKQLTNSSRKGRYEARVIRVIQPRKNKIIGRYFIISGTGFVVPGDSRINFDILIPIEYSMNVSTGFMVVVELIKRPYKNINAMGRIIEILGDHMNSNLAVDMALRMHEIPYIWSAEVKEQVLSFDKNLLDRDKQGRIDLRKLPFVTIDGDDAHDFDDALYCKKADGRWYLWVAIADVSHYVHANTPIDKEAQKRGTSVYFPMQVIPMLPEILSNDLCSLNPHVDRLCLVCEMSISQNGKLINYHHYEAVINSHARFTYNEVSDILQGKKKPLLVHLQFIKHLKALYAISKLLEKERKTRGGIFFKSEEPKFIFTHDHRIQRIECIEYNEAQKLVEECMILANVATADFVEKNNKPMLFRDHDSPSEERVATFRTVLNKLGLRLSGGSKPKPINYTELLQFINNRPDEEMLQSILLRSMKQAVYDAENRGHFGLALTSYTHFTSPIRRYPDLILHRIIKYLLNISNKAKSNNINSGAYYYEITQILQLGKHCSMTERRADEATRDVIDWLKCDFMQKHIGHIFNGVISNVQGMGFFVRLNNLFIDGLVHLSTLKKDYYFDPLEQSLVSNSGSKTYSMGDHVKVIVKSVHIEERKILFILASQVNNLCIKTKKISNNKNALLFKQNHKLNQYNQCK</sequence>
<evidence type="ECO:0000256" key="6">
    <source>
        <dbReference type="ARBA" id="ARBA00022839"/>
    </source>
</evidence>
<dbReference type="CDD" id="cd04471">
    <property type="entry name" value="S1_RNase_R"/>
    <property type="match status" value="1"/>
</dbReference>
<protein>
    <recommendedName>
        <fullName evidence="8">Ribonuclease R</fullName>
        <shortName evidence="8">RNase R</shortName>
        <ecNumber evidence="8">3.1.13.1</ecNumber>
    </recommendedName>
</protein>
<dbReference type="Pfam" id="PF17876">
    <property type="entry name" value="CSD2"/>
    <property type="match status" value="1"/>
</dbReference>
<keyword evidence="6 8" id="KW-0269">Exonuclease</keyword>
<reference evidence="10 11" key="1">
    <citation type="journal article" date="2011" name="Genome Biol. Evol.">
        <title>Reductive evolution of bacterial genome in insect gut environment.</title>
        <authorList>
            <person name="Nikoh N."/>
            <person name="Hosokawa T."/>
            <person name="Ohshima K."/>
            <person name="Hattori M."/>
            <person name="Fukatsu T."/>
        </authorList>
    </citation>
    <scope>NUCLEOTIDE SEQUENCE [LARGE SCALE GENOMIC DNA]</scope>
    <source>
        <strain evidence="10 11">Mpkobe</strain>
    </source>
</reference>
<dbReference type="Pfam" id="PF00773">
    <property type="entry name" value="RNB"/>
    <property type="match status" value="1"/>
</dbReference>
<evidence type="ECO:0000313" key="11">
    <source>
        <dbReference type="Proteomes" id="UP000061704"/>
    </source>
</evidence>
<dbReference type="KEGG" id="icp:ICMP_174"/>
<dbReference type="NCBIfam" id="NF008648">
    <property type="entry name" value="PRK11642.1"/>
    <property type="match status" value="1"/>
</dbReference>
<evidence type="ECO:0000313" key="10">
    <source>
        <dbReference type="EMBL" id="BAH83035.1"/>
    </source>
</evidence>
<dbReference type="EMBL" id="AP010872">
    <property type="protein sequence ID" value="BAH83035.1"/>
    <property type="molecule type" value="Genomic_DNA"/>
</dbReference>
<dbReference type="Pfam" id="PF00575">
    <property type="entry name" value="S1"/>
    <property type="match status" value="1"/>
</dbReference>
<dbReference type="InterPro" id="IPR022966">
    <property type="entry name" value="RNase_II/R_CS"/>
</dbReference>
<dbReference type="SMART" id="SM00357">
    <property type="entry name" value="CSP"/>
    <property type="match status" value="1"/>
</dbReference>
<dbReference type="GO" id="GO:0008859">
    <property type="term" value="F:exoribonuclease II activity"/>
    <property type="evidence" value="ECO:0007669"/>
    <property type="project" value="UniProtKB-UniRule"/>
</dbReference>
<dbReference type="InterPro" id="IPR050180">
    <property type="entry name" value="RNR_Ribonuclease"/>
</dbReference>
<dbReference type="NCBIfam" id="TIGR00358">
    <property type="entry name" value="3_prime_RNase"/>
    <property type="match status" value="1"/>
</dbReference>
<evidence type="ECO:0000256" key="2">
    <source>
        <dbReference type="ARBA" id="ARBA00004496"/>
    </source>
</evidence>
<dbReference type="HOGENOM" id="CLU_002333_7_0_6"/>